<evidence type="ECO:0000313" key="3">
    <source>
        <dbReference type="Proteomes" id="UP000005426"/>
    </source>
</evidence>
<evidence type="ECO:0000256" key="1">
    <source>
        <dbReference type="ARBA" id="ARBA00023604"/>
    </source>
</evidence>
<dbReference type="HOGENOM" id="CLU_042688_0_0_1"/>
<dbReference type="OMA" id="HRIHREF"/>
<accession>G9NLP4</accession>
<dbReference type="EMBL" id="ABDG02000018">
    <property type="protein sequence ID" value="EHK48805.1"/>
    <property type="molecule type" value="Genomic_DNA"/>
</dbReference>
<name>G9NLP4_HYPAI</name>
<feature type="non-terminal residue" evidence="2">
    <location>
        <position position="1"/>
    </location>
</feature>
<dbReference type="STRING" id="452589.G9NLP4"/>
<keyword evidence="3" id="KW-1185">Reference proteome</keyword>
<organism evidence="2 3">
    <name type="scientific">Hypocrea atroviridis (strain ATCC 20476 / IMI 206040)</name>
    <name type="common">Trichoderma atroviride</name>
    <dbReference type="NCBI Taxonomy" id="452589"/>
    <lineage>
        <taxon>Eukaryota</taxon>
        <taxon>Fungi</taxon>
        <taxon>Dikarya</taxon>
        <taxon>Ascomycota</taxon>
        <taxon>Pezizomycotina</taxon>
        <taxon>Sordariomycetes</taxon>
        <taxon>Hypocreomycetidae</taxon>
        <taxon>Hypocreales</taxon>
        <taxon>Hypocreaceae</taxon>
        <taxon>Trichoderma</taxon>
    </lineage>
</organism>
<protein>
    <submittedName>
        <fullName evidence="2">Uncharacterized protein</fullName>
    </submittedName>
</protein>
<proteinExistence type="inferred from homology"/>
<dbReference type="Proteomes" id="UP000005426">
    <property type="component" value="Unassembled WGS sequence"/>
</dbReference>
<feature type="non-terminal residue" evidence="2">
    <location>
        <position position="205"/>
    </location>
</feature>
<dbReference type="AlphaFoldDB" id="G9NLP4"/>
<dbReference type="GO" id="GO:0016491">
    <property type="term" value="F:oxidoreductase activity"/>
    <property type="evidence" value="ECO:0007669"/>
    <property type="project" value="InterPro"/>
</dbReference>
<dbReference type="InterPro" id="IPR044053">
    <property type="entry name" value="AsaB-like"/>
</dbReference>
<reference evidence="2 3" key="1">
    <citation type="journal article" date="2011" name="Genome Biol.">
        <title>Comparative genome sequence analysis underscores mycoparasitism as the ancestral life style of Trichoderma.</title>
        <authorList>
            <person name="Kubicek C.P."/>
            <person name="Herrera-Estrella A."/>
            <person name="Seidl-Seiboth V."/>
            <person name="Martinez D.A."/>
            <person name="Druzhinina I.S."/>
            <person name="Thon M."/>
            <person name="Zeilinger S."/>
            <person name="Casas-Flores S."/>
            <person name="Horwitz B.A."/>
            <person name="Mukherjee P.K."/>
            <person name="Mukherjee M."/>
            <person name="Kredics L."/>
            <person name="Alcaraz L.D."/>
            <person name="Aerts A."/>
            <person name="Antal Z."/>
            <person name="Atanasova L."/>
            <person name="Cervantes-Badillo M.G."/>
            <person name="Challacombe J."/>
            <person name="Chertkov O."/>
            <person name="McCluskey K."/>
            <person name="Coulpier F."/>
            <person name="Deshpande N."/>
            <person name="von Doehren H."/>
            <person name="Ebbole D.J."/>
            <person name="Esquivel-Naranjo E.U."/>
            <person name="Fekete E."/>
            <person name="Flipphi M."/>
            <person name="Glaser F."/>
            <person name="Gomez-Rodriguez E.Y."/>
            <person name="Gruber S."/>
            <person name="Han C."/>
            <person name="Henrissat B."/>
            <person name="Hermosa R."/>
            <person name="Hernandez-Onate M."/>
            <person name="Karaffa L."/>
            <person name="Kosti I."/>
            <person name="Le Crom S."/>
            <person name="Lindquist E."/>
            <person name="Lucas S."/>
            <person name="Luebeck M."/>
            <person name="Luebeck P.S."/>
            <person name="Margeot A."/>
            <person name="Metz B."/>
            <person name="Misra M."/>
            <person name="Nevalainen H."/>
            <person name="Omann M."/>
            <person name="Packer N."/>
            <person name="Perrone G."/>
            <person name="Uresti-Rivera E.E."/>
            <person name="Salamov A."/>
            <person name="Schmoll M."/>
            <person name="Seiboth B."/>
            <person name="Shapiro H."/>
            <person name="Sukno S."/>
            <person name="Tamayo-Ramos J.A."/>
            <person name="Tisch D."/>
            <person name="Wiest A."/>
            <person name="Wilkinson H.H."/>
            <person name="Zhang M."/>
            <person name="Coutinho P.M."/>
            <person name="Kenerley C.M."/>
            <person name="Monte E."/>
            <person name="Baker S.E."/>
            <person name="Grigoriev I.V."/>
        </authorList>
    </citation>
    <scope>NUCLEOTIDE SEQUENCE [LARGE SCALE GENOMIC DNA]</scope>
    <source>
        <strain evidence="3">ATCC 20476 / IMI 206040</strain>
    </source>
</reference>
<dbReference type="OrthoDB" id="412788at2759"/>
<comment type="caution">
    <text evidence="2">The sequence shown here is derived from an EMBL/GenBank/DDBJ whole genome shotgun (WGS) entry which is preliminary data.</text>
</comment>
<comment type="similarity">
    <text evidence="1">Belongs to the asaB hydroxylase/desaturase family.</text>
</comment>
<evidence type="ECO:0000313" key="2">
    <source>
        <dbReference type="EMBL" id="EHK48805.1"/>
    </source>
</evidence>
<dbReference type="PANTHER" id="PTHR34598">
    <property type="entry name" value="BLL6449 PROTEIN"/>
    <property type="match status" value="1"/>
</dbReference>
<dbReference type="PANTHER" id="PTHR34598:SF3">
    <property type="entry name" value="OXIDOREDUCTASE AN1597"/>
    <property type="match status" value="1"/>
</dbReference>
<dbReference type="eggNOG" id="ENOG502RA9M">
    <property type="taxonomic scope" value="Eukaryota"/>
</dbReference>
<sequence length="205" mass="23712">QASLSFLADHPRYKTEKPFYALLRAPPGLDVELITDEAAKAFRRNNNLDFSYKDVPIQNIRGREDQFHVEQCGFEIMHHSSAMIDHLVSSSEAIEAYKRETEDMLKQKFDAEYAFCFEARLRKNQPFSKRLYDLSDPLCVEGPAIGVHTDFTIDSGPRSIDHYLPSEIKQTYLTVDVNDLIAADRIIPTRVGEIYYVRHNPNQKW</sequence>
<gene>
    <name evidence="2" type="ORF">TRIATDRAFT_180008</name>
</gene>